<reference evidence="2 3" key="1">
    <citation type="submission" date="2023-07" db="EMBL/GenBank/DDBJ databases">
        <title>Sequencing the genomes of 1000 actinobacteria strains.</title>
        <authorList>
            <person name="Klenk H.-P."/>
        </authorList>
    </citation>
    <scope>NUCLEOTIDE SEQUENCE [LARGE SCALE GENOMIC DNA]</scope>
    <source>
        <strain evidence="2 3">DSM 41600</strain>
    </source>
</reference>
<protein>
    <submittedName>
        <fullName evidence="2">Uncharacterized protein</fullName>
    </submittedName>
</protein>
<keyword evidence="3" id="KW-1185">Reference proteome</keyword>
<gene>
    <name evidence="2" type="ORF">JOF35_000170</name>
</gene>
<dbReference type="RefSeq" id="WP_307109911.1">
    <property type="nucleotide sequence ID" value="NZ_JAURUE010000001.1"/>
</dbReference>
<evidence type="ECO:0000313" key="3">
    <source>
        <dbReference type="Proteomes" id="UP001234880"/>
    </source>
</evidence>
<feature type="compositionally biased region" description="Basic and acidic residues" evidence="1">
    <location>
        <begin position="184"/>
        <end position="197"/>
    </location>
</feature>
<dbReference type="Proteomes" id="UP001234880">
    <property type="component" value="Unassembled WGS sequence"/>
</dbReference>
<feature type="region of interest" description="Disordered" evidence="1">
    <location>
        <begin position="184"/>
        <end position="219"/>
    </location>
</feature>
<evidence type="ECO:0000256" key="1">
    <source>
        <dbReference type="SAM" id="MobiDB-lite"/>
    </source>
</evidence>
<organism evidence="2 3">
    <name type="scientific">Streptomyces demainii</name>
    <dbReference type="NCBI Taxonomy" id="588122"/>
    <lineage>
        <taxon>Bacteria</taxon>
        <taxon>Bacillati</taxon>
        <taxon>Actinomycetota</taxon>
        <taxon>Actinomycetes</taxon>
        <taxon>Kitasatosporales</taxon>
        <taxon>Streptomycetaceae</taxon>
        <taxon>Streptomyces</taxon>
    </lineage>
</organism>
<name>A0ABT9KHI9_9ACTN</name>
<evidence type="ECO:0000313" key="2">
    <source>
        <dbReference type="EMBL" id="MDP9607893.1"/>
    </source>
</evidence>
<proteinExistence type="predicted"/>
<dbReference type="EMBL" id="JAURUE010000001">
    <property type="protein sequence ID" value="MDP9607893.1"/>
    <property type="molecule type" value="Genomic_DNA"/>
</dbReference>
<accession>A0ABT9KHI9</accession>
<sequence>MDLSQLTPLATLTTAAVAVWVSVHTAGAAWRREQTDRQYEALSDFLKTARAMTELQQHNEDHPQLLGMLKDQHLFVRLTGVPAKVLNTVKLVKDAAEALNVAAPIPDGQADQPYRMDDILEELHRENAAGRVSASYVELEKLYAAQEKAEREHGPEPGTTAAREAMEAEGAGVLTIEAMTAPKAVREKAQQAHEERRQQRRKQRQQQEKDYQRGQQELRGLIDALVDETARWMSGGRARR</sequence>
<comment type="caution">
    <text evidence="2">The sequence shown here is derived from an EMBL/GenBank/DDBJ whole genome shotgun (WGS) entry which is preliminary data.</text>
</comment>